<dbReference type="EMBL" id="BOOY01000042">
    <property type="protein sequence ID" value="GIJ06491.1"/>
    <property type="molecule type" value="Genomic_DNA"/>
</dbReference>
<gene>
    <name evidence="2" type="ORF">Sya03_58430</name>
</gene>
<organism evidence="2 3">
    <name type="scientific">Spirilliplanes yamanashiensis</name>
    <dbReference type="NCBI Taxonomy" id="42233"/>
    <lineage>
        <taxon>Bacteria</taxon>
        <taxon>Bacillati</taxon>
        <taxon>Actinomycetota</taxon>
        <taxon>Actinomycetes</taxon>
        <taxon>Micromonosporales</taxon>
        <taxon>Micromonosporaceae</taxon>
        <taxon>Spirilliplanes</taxon>
    </lineage>
</organism>
<sequence length="59" mass="6625">MRDARRTCASLLADLDVHPRVAMQILRHAQFAITMEIYTVVSSAATREALKKLGKALER</sequence>
<comment type="caution">
    <text evidence="2">The sequence shown here is derived from an EMBL/GenBank/DDBJ whole genome shotgun (WGS) entry which is preliminary data.</text>
</comment>
<proteinExistence type="predicted"/>
<protein>
    <recommendedName>
        <fullName evidence="4">Tyr recombinase domain-containing protein</fullName>
    </recommendedName>
</protein>
<dbReference type="AlphaFoldDB" id="A0A8J4DLZ5"/>
<evidence type="ECO:0000313" key="2">
    <source>
        <dbReference type="EMBL" id="GIJ06491.1"/>
    </source>
</evidence>
<evidence type="ECO:0008006" key="4">
    <source>
        <dbReference type="Google" id="ProtNLM"/>
    </source>
</evidence>
<reference evidence="2" key="1">
    <citation type="submission" date="2021-01" db="EMBL/GenBank/DDBJ databases">
        <title>Whole genome shotgun sequence of Spirilliplanes yamanashiensis NBRC 15828.</title>
        <authorList>
            <person name="Komaki H."/>
            <person name="Tamura T."/>
        </authorList>
    </citation>
    <scope>NUCLEOTIDE SEQUENCE</scope>
    <source>
        <strain evidence="2">NBRC 15828</strain>
    </source>
</reference>
<dbReference type="SUPFAM" id="SSF56349">
    <property type="entry name" value="DNA breaking-rejoining enzymes"/>
    <property type="match status" value="1"/>
</dbReference>
<dbReference type="GO" id="GO:0006310">
    <property type="term" value="P:DNA recombination"/>
    <property type="evidence" value="ECO:0007669"/>
    <property type="project" value="UniProtKB-KW"/>
</dbReference>
<keyword evidence="1" id="KW-0233">DNA recombination</keyword>
<dbReference type="GO" id="GO:0003677">
    <property type="term" value="F:DNA binding"/>
    <property type="evidence" value="ECO:0007669"/>
    <property type="project" value="InterPro"/>
</dbReference>
<dbReference type="Gene3D" id="1.10.443.10">
    <property type="entry name" value="Intergrase catalytic core"/>
    <property type="match status" value="1"/>
</dbReference>
<dbReference type="InterPro" id="IPR011010">
    <property type="entry name" value="DNA_brk_join_enz"/>
</dbReference>
<dbReference type="InterPro" id="IPR013762">
    <property type="entry name" value="Integrase-like_cat_sf"/>
</dbReference>
<evidence type="ECO:0000313" key="3">
    <source>
        <dbReference type="Proteomes" id="UP000652013"/>
    </source>
</evidence>
<keyword evidence="3" id="KW-1185">Reference proteome</keyword>
<evidence type="ECO:0000256" key="1">
    <source>
        <dbReference type="ARBA" id="ARBA00023172"/>
    </source>
</evidence>
<dbReference type="GO" id="GO:0015074">
    <property type="term" value="P:DNA integration"/>
    <property type="evidence" value="ECO:0007669"/>
    <property type="project" value="InterPro"/>
</dbReference>
<accession>A0A8J4DLZ5</accession>
<name>A0A8J4DLZ5_9ACTN</name>
<dbReference type="Proteomes" id="UP000652013">
    <property type="component" value="Unassembled WGS sequence"/>
</dbReference>